<dbReference type="EMBL" id="JAACNO010001027">
    <property type="protein sequence ID" value="KAF4143346.1"/>
    <property type="molecule type" value="Genomic_DNA"/>
</dbReference>
<dbReference type="Proteomes" id="UP000704712">
    <property type="component" value="Unassembled WGS sequence"/>
</dbReference>
<name>A0A8S9UR00_PHYIN</name>
<feature type="compositionally biased region" description="Acidic residues" evidence="1">
    <location>
        <begin position="19"/>
        <end position="42"/>
    </location>
</feature>
<sequence length="88" mass="10217">KSEMKMRYATLGMEKGDSSNDDYIVDTQESEENEEISGDADDPLNLKRRQSPYQRFVNRRYSPHEPVPSMRNRKVVLNEGPKRGVKSK</sequence>
<dbReference type="AlphaFoldDB" id="A0A8S9UR00"/>
<comment type="caution">
    <text evidence="2">The sequence shown here is derived from an EMBL/GenBank/DDBJ whole genome shotgun (WGS) entry which is preliminary data.</text>
</comment>
<evidence type="ECO:0000313" key="2">
    <source>
        <dbReference type="EMBL" id="KAF4143346.1"/>
    </source>
</evidence>
<feature type="region of interest" description="Disordered" evidence="1">
    <location>
        <begin position="1"/>
        <end position="88"/>
    </location>
</feature>
<evidence type="ECO:0000313" key="4">
    <source>
        <dbReference type="Proteomes" id="UP000704712"/>
    </source>
</evidence>
<reference evidence="2" key="1">
    <citation type="submission" date="2020-03" db="EMBL/GenBank/DDBJ databases">
        <title>Hybrid Assembly of Korean Phytophthora infestans isolates.</title>
        <authorList>
            <person name="Prokchorchik M."/>
            <person name="Lee Y."/>
            <person name="Seo J."/>
            <person name="Cho J.-H."/>
            <person name="Park Y.-E."/>
            <person name="Jang D.-C."/>
            <person name="Im J.-S."/>
            <person name="Choi J.-G."/>
            <person name="Park H.-J."/>
            <person name="Lee G.-B."/>
            <person name="Lee Y.-G."/>
            <person name="Hong S.-Y."/>
            <person name="Cho K."/>
            <person name="Sohn K.H."/>
        </authorList>
    </citation>
    <scope>NUCLEOTIDE SEQUENCE</scope>
    <source>
        <strain evidence="2">KR_2_A2</strain>
    </source>
</reference>
<feature type="non-terminal residue" evidence="2">
    <location>
        <position position="1"/>
    </location>
</feature>
<gene>
    <name evidence="3" type="ORF">GN958_ATG01417</name>
    <name evidence="2" type="ORF">GN958_ATG07466</name>
</gene>
<evidence type="ECO:0000256" key="1">
    <source>
        <dbReference type="SAM" id="MobiDB-lite"/>
    </source>
</evidence>
<organism evidence="2 4">
    <name type="scientific">Phytophthora infestans</name>
    <name type="common">Potato late blight agent</name>
    <name type="synonym">Botrytis infestans</name>
    <dbReference type="NCBI Taxonomy" id="4787"/>
    <lineage>
        <taxon>Eukaryota</taxon>
        <taxon>Sar</taxon>
        <taxon>Stramenopiles</taxon>
        <taxon>Oomycota</taxon>
        <taxon>Peronosporomycetes</taxon>
        <taxon>Peronosporales</taxon>
        <taxon>Peronosporaceae</taxon>
        <taxon>Phytophthora</taxon>
    </lineage>
</organism>
<protein>
    <submittedName>
        <fullName evidence="2">Uncharacterized protein</fullName>
    </submittedName>
</protein>
<dbReference type="EMBL" id="JAACNO010000176">
    <property type="protein sequence ID" value="KAF4149445.1"/>
    <property type="molecule type" value="Genomic_DNA"/>
</dbReference>
<accession>A0A8S9UR00</accession>
<evidence type="ECO:0000313" key="3">
    <source>
        <dbReference type="EMBL" id="KAF4149445.1"/>
    </source>
</evidence>
<proteinExistence type="predicted"/>